<feature type="compositionally biased region" description="Polar residues" evidence="3">
    <location>
        <begin position="463"/>
        <end position="482"/>
    </location>
</feature>
<dbReference type="InterPro" id="IPR006600">
    <property type="entry name" value="HTH_CenpB_DNA-bd_dom"/>
</dbReference>
<protein>
    <recommendedName>
        <fullName evidence="4">HTH CENPB-type domain-containing protein</fullName>
    </recommendedName>
</protein>
<dbReference type="InterPro" id="IPR050863">
    <property type="entry name" value="CenT-Element_Derived"/>
</dbReference>
<feature type="domain" description="HTH CENPB-type" evidence="4">
    <location>
        <begin position="26"/>
        <end position="102"/>
    </location>
</feature>
<evidence type="ECO:0000313" key="6">
    <source>
        <dbReference type="Proteomes" id="UP001162156"/>
    </source>
</evidence>
<dbReference type="GO" id="GO:0005634">
    <property type="term" value="C:nucleus"/>
    <property type="evidence" value="ECO:0007669"/>
    <property type="project" value="TreeGrafter"/>
</dbReference>
<evidence type="ECO:0000313" key="5">
    <source>
        <dbReference type="EMBL" id="KAJ8944363.1"/>
    </source>
</evidence>
<dbReference type="PANTHER" id="PTHR19303:SF74">
    <property type="entry name" value="POGO TRANSPOSABLE ELEMENT WITH KRAB DOMAIN"/>
    <property type="match status" value="1"/>
</dbReference>
<keyword evidence="6" id="KW-1185">Reference proteome</keyword>
<dbReference type="GO" id="GO:0003677">
    <property type="term" value="F:DNA binding"/>
    <property type="evidence" value="ECO:0007669"/>
    <property type="project" value="UniProtKB-KW"/>
</dbReference>
<name>A0AAV8Y0C9_9CUCU</name>
<accession>A0AAV8Y0C9</accession>
<organism evidence="5 6">
    <name type="scientific">Rhamnusium bicolor</name>
    <dbReference type="NCBI Taxonomy" id="1586634"/>
    <lineage>
        <taxon>Eukaryota</taxon>
        <taxon>Metazoa</taxon>
        <taxon>Ecdysozoa</taxon>
        <taxon>Arthropoda</taxon>
        <taxon>Hexapoda</taxon>
        <taxon>Insecta</taxon>
        <taxon>Pterygota</taxon>
        <taxon>Neoptera</taxon>
        <taxon>Endopterygota</taxon>
        <taxon>Coleoptera</taxon>
        <taxon>Polyphaga</taxon>
        <taxon>Cucujiformia</taxon>
        <taxon>Chrysomeloidea</taxon>
        <taxon>Cerambycidae</taxon>
        <taxon>Lepturinae</taxon>
        <taxon>Rhagiini</taxon>
        <taxon>Rhamnusium</taxon>
    </lineage>
</organism>
<dbReference type="Pfam" id="PF03184">
    <property type="entry name" value="DDE_1"/>
    <property type="match status" value="1"/>
</dbReference>
<dbReference type="Proteomes" id="UP001162156">
    <property type="component" value="Unassembled WGS sequence"/>
</dbReference>
<comment type="caution">
    <text evidence="5">The sequence shown here is derived from an EMBL/GenBank/DDBJ whole genome shotgun (WGS) entry which is preliminary data.</text>
</comment>
<sequence length="651" mass="74859">MHANAAEKYSIHKNTLWLKLKGRHEKLHGQQRIFSNQEENAFAAYIITMSTFGFPVTTLDFRCVVKSYLERRGRNVKCFNQNLSGTDWVKSFLRRHPQLSQRFAQNISHARAATDEKIVNKLFDNLEIELEGIPTSNIWNFDETNLVEDPGLKKIITKRGTKYPERIRNASKACTSLMICENAEGRLAPLYVNYKSQKLWNTWTENGPPNARYNRTNSGWFDYQIFKDWFLNLLLPLLKRQDGPKGGDNLSSHLNMKVIEKCETNNIRSIALPPNTTHVLQPLDVAYFRPMKENWRKILNAWKESAYGSRFTSVPKDEFPGILKKLMEKLEERVAENLKSGFKKTGIFPLNREEVLNRLCSRIIDADAEVKDSVGNSFIDHLSKTRAEAARTRQIRRKNRLNVSPGKSISASDFLDANTANDNVLVFPDELQPFCSGLASESKRRRNVQHHSSDGSFADENELQYQESDNSPLNEQFSSDESQNSVETLFTGGVEKVIGHYVVVNYEGKYFPGKITQICDTGVDVSVMVPFGKQWKWPQPKDEIFYNNNEIAMNIEKPIKRGKRDIFDVPIFENVLVNGEKDAKYDGNIKVKNLEEEVQKLNAEFKEMLKGSQQFNIELQKDVTMTVQEMLYKDNVRKEIKSANDISKINV</sequence>
<evidence type="ECO:0000256" key="1">
    <source>
        <dbReference type="ARBA" id="ARBA00023125"/>
    </source>
</evidence>
<reference evidence="5" key="1">
    <citation type="journal article" date="2023" name="Insect Mol. Biol.">
        <title>Genome sequencing provides insights into the evolution of gene families encoding plant cell wall-degrading enzymes in longhorned beetles.</title>
        <authorList>
            <person name="Shin N.R."/>
            <person name="Okamura Y."/>
            <person name="Kirsch R."/>
            <person name="Pauchet Y."/>
        </authorList>
    </citation>
    <scope>NUCLEOTIDE SEQUENCE</scope>
    <source>
        <strain evidence="5">RBIC_L_NR</strain>
    </source>
</reference>
<dbReference type="EMBL" id="JANEYF010002601">
    <property type="protein sequence ID" value="KAJ8944363.1"/>
    <property type="molecule type" value="Genomic_DNA"/>
</dbReference>
<keyword evidence="2" id="KW-0175">Coiled coil</keyword>
<feature type="coiled-coil region" evidence="2">
    <location>
        <begin position="584"/>
        <end position="611"/>
    </location>
</feature>
<evidence type="ECO:0000256" key="3">
    <source>
        <dbReference type="SAM" id="MobiDB-lite"/>
    </source>
</evidence>
<evidence type="ECO:0000256" key="2">
    <source>
        <dbReference type="SAM" id="Coils"/>
    </source>
</evidence>
<gene>
    <name evidence="5" type="ORF">NQ314_009495</name>
</gene>
<dbReference type="PROSITE" id="PS51253">
    <property type="entry name" value="HTH_CENPB"/>
    <property type="match status" value="1"/>
</dbReference>
<dbReference type="AlphaFoldDB" id="A0AAV8Y0C9"/>
<feature type="region of interest" description="Disordered" evidence="3">
    <location>
        <begin position="442"/>
        <end position="482"/>
    </location>
</feature>
<proteinExistence type="predicted"/>
<evidence type="ECO:0000259" key="4">
    <source>
        <dbReference type="PROSITE" id="PS51253"/>
    </source>
</evidence>
<keyword evidence="1" id="KW-0238">DNA-binding</keyword>
<dbReference type="PANTHER" id="PTHR19303">
    <property type="entry name" value="TRANSPOSON"/>
    <property type="match status" value="1"/>
</dbReference>
<dbReference type="InterPro" id="IPR004875">
    <property type="entry name" value="DDE_SF_endonuclease_dom"/>
</dbReference>